<comment type="caution">
    <text evidence="2">The sequence shown here is derived from an EMBL/GenBank/DDBJ whole genome shotgun (WGS) entry which is preliminary data.</text>
</comment>
<proteinExistence type="predicted"/>
<organism evidence="2 3">
    <name type="scientific">Halomonas stenophila</name>
    <dbReference type="NCBI Taxonomy" id="795312"/>
    <lineage>
        <taxon>Bacteria</taxon>
        <taxon>Pseudomonadati</taxon>
        <taxon>Pseudomonadota</taxon>
        <taxon>Gammaproteobacteria</taxon>
        <taxon>Oceanospirillales</taxon>
        <taxon>Halomonadaceae</taxon>
        <taxon>Halomonas</taxon>
    </lineage>
</organism>
<gene>
    <name evidence="2" type="ORF">FHR97_002593</name>
</gene>
<keyword evidence="3" id="KW-1185">Reference proteome</keyword>
<accession>A0A7W5EUK6</accession>
<evidence type="ECO:0000313" key="3">
    <source>
        <dbReference type="Proteomes" id="UP000518892"/>
    </source>
</evidence>
<sequence length="206" mass="22400">MSIRGICPECGFGADMAAFVAQGEHNQALAAALEIPAPLGPRIVRYLGLFRPPSRALAGAKALRLLSELRDTIASGQIERKGLTRPAPVPVWAAALDQILERPPTKLPLNGHGYLFEVVMTMADKADAERERKREEAARGGAKQTVNATPAVTRHERSTEDVLAEHRRLAGQGQAKPQPQPGGPKRLGQLLEDAPRQEEQQEERES</sequence>
<feature type="compositionally biased region" description="Basic and acidic residues" evidence="1">
    <location>
        <begin position="127"/>
        <end position="138"/>
    </location>
</feature>
<evidence type="ECO:0008006" key="4">
    <source>
        <dbReference type="Google" id="ProtNLM"/>
    </source>
</evidence>
<evidence type="ECO:0000256" key="1">
    <source>
        <dbReference type="SAM" id="MobiDB-lite"/>
    </source>
</evidence>
<dbReference type="AlphaFoldDB" id="A0A7W5EUK6"/>
<feature type="compositionally biased region" description="Basic and acidic residues" evidence="1">
    <location>
        <begin position="153"/>
        <end position="168"/>
    </location>
</feature>
<feature type="region of interest" description="Disordered" evidence="1">
    <location>
        <begin position="127"/>
        <end position="206"/>
    </location>
</feature>
<feature type="compositionally biased region" description="Low complexity" evidence="1">
    <location>
        <begin position="170"/>
        <end position="191"/>
    </location>
</feature>
<dbReference type="RefSeq" id="WP_183384210.1">
    <property type="nucleotide sequence ID" value="NZ_JACHXR010000007.1"/>
</dbReference>
<dbReference type="EMBL" id="JACHXR010000007">
    <property type="protein sequence ID" value="MBB3231734.1"/>
    <property type="molecule type" value="Genomic_DNA"/>
</dbReference>
<protein>
    <recommendedName>
        <fullName evidence="4">DUF2752 domain-containing protein</fullName>
    </recommendedName>
</protein>
<reference evidence="2 3" key="1">
    <citation type="submission" date="2020-08" db="EMBL/GenBank/DDBJ databases">
        <title>Genomic Encyclopedia of Type Strains, Phase III (KMG-III): the genomes of soil and plant-associated and newly described type strains.</title>
        <authorList>
            <person name="Whitman W."/>
        </authorList>
    </citation>
    <scope>NUCLEOTIDE SEQUENCE [LARGE SCALE GENOMIC DNA]</scope>
    <source>
        <strain evidence="2 3">CECT 7744</strain>
    </source>
</reference>
<name>A0A7W5EUK6_9GAMM</name>
<dbReference type="Proteomes" id="UP000518892">
    <property type="component" value="Unassembled WGS sequence"/>
</dbReference>
<evidence type="ECO:0000313" key="2">
    <source>
        <dbReference type="EMBL" id="MBB3231734.1"/>
    </source>
</evidence>